<dbReference type="EMBL" id="RXIC02000022">
    <property type="protein sequence ID" value="KAB1217242.1"/>
    <property type="molecule type" value="Genomic_DNA"/>
</dbReference>
<dbReference type="OrthoDB" id="1660066at2759"/>
<evidence type="ECO:0000256" key="2">
    <source>
        <dbReference type="SAM" id="Phobius"/>
    </source>
</evidence>
<evidence type="ECO:0000256" key="1">
    <source>
        <dbReference type="SAM" id="MobiDB-lite"/>
    </source>
</evidence>
<evidence type="ECO:0000313" key="3">
    <source>
        <dbReference type="EMBL" id="KAB1217242.1"/>
    </source>
</evidence>
<keyword evidence="2" id="KW-0812">Transmembrane</keyword>
<organism evidence="3 4">
    <name type="scientific">Morella rubra</name>
    <name type="common">Chinese bayberry</name>
    <dbReference type="NCBI Taxonomy" id="262757"/>
    <lineage>
        <taxon>Eukaryota</taxon>
        <taxon>Viridiplantae</taxon>
        <taxon>Streptophyta</taxon>
        <taxon>Embryophyta</taxon>
        <taxon>Tracheophyta</taxon>
        <taxon>Spermatophyta</taxon>
        <taxon>Magnoliopsida</taxon>
        <taxon>eudicotyledons</taxon>
        <taxon>Gunneridae</taxon>
        <taxon>Pentapetalae</taxon>
        <taxon>rosids</taxon>
        <taxon>fabids</taxon>
        <taxon>Fagales</taxon>
        <taxon>Myricaceae</taxon>
        <taxon>Morella</taxon>
    </lineage>
</organism>
<protein>
    <submittedName>
        <fullName evidence="3">Uncharacterized protein</fullName>
    </submittedName>
</protein>
<reference evidence="3 4" key="1">
    <citation type="journal article" date="2019" name="Plant Biotechnol. J.">
        <title>The red bayberry genome and genetic basis of sex determination.</title>
        <authorList>
            <person name="Jia H.M."/>
            <person name="Jia H.J."/>
            <person name="Cai Q.L."/>
            <person name="Wang Y."/>
            <person name="Zhao H.B."/>
            <person name="Yang W.F."/>
            <person name="Wang G.Y."/>
            <person name="Li Y.H."/>
            <person name="Zhan D.L."/>
            <person name="Shen Y.T."/>
            <person name="Niu Q.F."/>
            <person name="Chang L."/>
            <person name="Qiu J."/>
            <person name="Zhao L."/>
            <person name="Xie H.B."/>
            <person name="Fu W.Y."/>
            <person name="Jin J."/>
            <person name="Li X.W."/>
            <person name="Jiao Y."/>
            <person name="Zhou C.C."/>
            <person name="Tu T."/>
            <person name="Chai C.Y."/>
            <person name="Gao J.L."/>
            <person name="Fan L.J."/>
            <person name="van de Weg E."/>
            <person name="Wang J.Y."/>
            <person name="Gao Z.S."/>
        </authorList>
    </citation>
    <scope>NUCLEOTIDE SEQUENCE [LARGE SCALE GENOMIC DNA]</scope>
    <source>
        <tissue evidence="3">Leaves</tissue>
    </source>
</reference>
<keyword evidence="2" id="KW-1133">Transmembrane helix</keyword>
<dbReference type="AlphaFoldDB" id="A0A6A1VW95"/>
<accession>A0A6A1VW95</accession>
<sequence length="137" mass="13993">MGNRGVIGDRWSTGVLWFCAIGSAIGLYMVAVERQTKNRQRMLAENLKEIDGEGRVGIGFGSGSGPGFSSASGIGVGFGSGYGVGSGSDSGFGSEFGSVTGTEFGSGFGIGFGTELTTDTKMKKPEDGDREPMANGL</sequence>
<keyword evidence="2" id="KW-0472">Membrane</keyword>
<feature type="region of interest" description="Disordered" evidence="1">
    <location>
        <begin position="114"/>
        <end position="137"/>
    </location>
</feature>
<name>A0A6A1VW95_9ROSI</name>
<feature type="transmembrane region" description="Helical" evidence="2">
    <location>
        <begin position="15"/>
        <end position="32"/>
    </location>
</feature>
<evidence type="ECO:0000313" key="4">
    <source>
        <dbReference type="Proteomes" id="UP000516437"/>
    </source>
</evidence>
<gene>
    <name evidence="3" type="ORF">CJ030_MR4G021079</name>
</gene>
<keyword evidence="4" id="KW-1185">Reference proteome</keyword>
<comment type="caution">
    <text evidence="3">The sequence shown here is derived from an EMBL/GenBank/DDBJ whole genome shotgun (WGS) entry which is preliminary data.</text>
</comment>
<proteinExistence type="predicted"/>
<dbReference type="Proteomes" id="UP000516437">
    <property type="component" value="Chromosome 4"/>
</dbReference>
<feature type="compositionally biased region" description="Basic and acidic residues" evidence="1">
    <location>
        <begin position="118"/>
        <end position="137"/>
    </location>
</feature>